<evidence type="ECO:0000313" key="2">
    <source>
        <dbReference type="Proteomes" id="UP000631421"/>
    </source>
</evidence>
<sequence length="106" mass="11809">MIANAQSDTPRAFRGRCIVEILGQEKGSRVNMRSAPGSDSEIVGYVLVGQRVAQLYYSISGYSPIVRQSDSEGVNWDYVEYLPSQTRGWIASRLIDQRCSSTKSPF</sequence>
<protein>
    <submittedName>
        <fullName evidence="1">SH3 domain-containing protein</fullName>
    </submittedName>
</protein>
<dbReference type="EMBL" id="JACJPY010000009">
    <property type="protein sequence ID" value="MBD2149473.1"/>
    <property type="molecule type" value="Genomic_DNA"/>
</dbReference>
<dbReference type="Proteomes" id="UP000631421">
    <property type="component" value="Unassembled WGS sequence"/>
</dbReference>
<accession>A0A926URM9</accession>
<dbReference type="AlphaFoldDB" id="A0A926URM9"/>
<comment type="caution">
    <text evidence="1">The sequence shown here is derived from an EMBL/GenBank/DDBJ whole genome shotgun (WGS) entry which is preliminary data.</text>
</comment>
<dbReference type="Gene3D" id="2.30.30.40">
    <property type="entry name" value="SH3 Domains"/>
    <property type="match status" value="1"/>
</dbReference>
<proteinExistence type="predicted"/>
<gene>
    <name evidence="1" type="ORF">H6F44_04930</name>
</gene>
<organism evidence="1 2">
    <name type="scientific">Pseudanabaena cinerea FACHB-1277</name>
    <dbReference type="NCBI Taxonomy" id="2949581"/>
    <lineage>
        <taxon>Bacteria</taxon>
        <taxon>Bacillati</taxon>
        <taxon>Cyanobacteriota</taxon>
        <taxon>Cyanophyceae</taxon>
        <taxon>Pseudanabaenales</taxon>
        <taxon>Pseudanabaenaceae</taxon>
        <taxon>Pseudanabaena</taxon>
        <taxon>Pseudanabaena cinerea</taxon>
    </lineage>
</organism>
<reference evidence="1" key="1">
    <citation type="journal article" date="2015" name="ISME J.">
        <title>Draft Genome Sequence of Streptomyces incarnatus NRRL8089, which Produces the Nucleoside Antibiotic Sinefungin.</title>
        <authorList>
            <person name="Oshima K."/>
            <person name="Hattori M."/>
            <person name="Shimizu H."/>
            <person name="Fukuda K."/>
            <person name="Nemoto M."/>
            <person name="Inagaki K."/>
            <person name="Tamura T."/>
        </authorList>
    </citation>
    <scope>NUCLEOTIDE SEQUENCE</scope>
    <source>
        <strain evidence="1">FACHB-1277</strain>
    </source>
</reference>
<evidence type="ECO:0000313" key="1">
    <source>
        <dbReference type="EMBL" id="MBD2149473.1"/>
    </source>
</evidence>
<keyword evidence="2" id="KW-1185">Reference proteome</keyword>
<reference evidence="1" key="2">
    <citation type="submission" date="2020-08" db="EMBL/GenBank/DDBJ databases">
        <authorList>
            <person name="Chen M."/>
            <person name="Teng W."/>
            <person name="Zhao L."/>
            <person name="Hu C."/>
            <person name="Zhou Y."/>
            <person name="Han B."/>
            <person name="Song L."/>
            <person name="Shu W."/>
        </authorList>
    </citation>
    <scope>NUCLEOTIDE SEQUENCE</scope>
    <source>
        <strain evidence="1">FACHB-1277</strain>
    </source>
</reference>
<name>A0A926URM9_9CYAN</name>